<evidence type="ECO:0000256" key="6">
    <source>
        <dbReference type="ARBA" id="ARBA00022786"/>
    </source>
</evidence>
<comment type="subcellular location">
    <subcellularLocation>
        <location evidence="1">Cytoplasm</location>
    </subcellularLocation>
</comment>
<evidence type="ECO:0000256" key="9">
    <source>
        <dbReference type="ARBA" id="ARBA00032144"/>
    </source>
</evidence>
<dbReference type="InterPro" id="IPR007135">
    <property type="entry name" value="Atg3/Atg10"/>
</dbReference>
<keyword evidence="13" id="KW-1185">Reference proteome</keyword>
<dbReference type="Gene3D" id="3.30.1460.50">
    <property type="match status" value="1"/>
</dbReference>
<evidence type="ECO:0000313" key="12">
    <source>
        <dbReference type="EMBL" id="WWC85866.1"/>
    </source>
</evidence>
<proteinExistence type="inferred from homology"/>
<evidence type="ECO:0000256" key="10">
    <source>
        <dbReference type="ARBA" id="ARBA00033139"/>
    </source>
</evidence>
<dbReference type="GO" id="GO:0015031">
    <property type="term" value="P:protein transport"/>
    <property type="evidence" value="ECO:0007669"/>
    <property type="project" value="UniProtKB-KW"/>
</dbReference>
<dbReference type="Proteomes" id="UP001355207">
    <property type="component" value="Chromosome 1"/>
</dbReference>
<dbReference type="AlphaFoldDB" id="A0AAX4JLM1"/>
<dbReference type="PANTHER" id="PTHR12866:SF2">
    <property type="entry name" value="UBIQUITIN-LIKE-CONJUGATING ENZYME ATG3"/>
    <property type="match status" value="1"/>
</dbReference>
<evidence type="ECO:0000256" key="3">
    <source>
        <dbReference type="ARBA" id="ARBA00018067"/>
    </source>
</evidence>
<evidence type="ECO:0000256" key="8">
    <source>
        <dbReference type="ARBA" id="ARBA00023006"/>
    </source>
</evidence>
<protein>
    <recommendedName>
        <fullName evidence="3">Autophagy-related protein 3</fullName>
    </recommendedName>
    <alternativeName>
        <fullName evidence="9 10">Autophagy-related E2-like conjugation enzyme ATG3</fullName>
    </alternativeName>
</protein>
<keyword evidence="5" id="KW-0963">Cytoplasm</keyword>
<evidence type="ECO:0000256" key="2">
    <source>
        <dbReference type="ARBA" id="ARBA00007683"/>
    </source>
</evidence>
<sequence>MNNPLLALQSQYAAVRDYMSPVLKESKFKEHGRITPEEFTVAGDFLAYKFPVWQWEQGTIQRDFLPKEKQYLICRNVPSLRRAAALDYTDQDEDAEKLLSFMDEADEEKPQGDDEDWVATHIGRAPQAPPNDMDEIPDISDSPTLSPSTSTQPPTSALAGMKLDEKEGPLEVEEIPDIDDIPDMDDEGAGLEDDIVDEAAVRIVHPSEADIQSTAKQNLLQVRTYDIAIAYDKRYSTPRLWLRGWDENKKPLTPAQIFQDVPADHAFKTVTMEAFPHSGEQMASVHPCKHASVMKKFIDRMEASAAQRGESPSSTSPETSKSSSGSSEKKKWGISGMVRRVTGTGPSTSSTGTTTKVAENLEGDDLERERGVQVDMYNVIFLKLMSSILPSIEIDSTTSTAL</sequence>
<feature type="compositionally biased region" description="Low complexity" evidence="11">
    <location>
        <begin position="342"/>
        <end position="355"/>
    </location>
</feature>
<dbReference type="GO" id="GO:0000422">
    <property type="term" value="P:autophagy of mitochondrion"/>
    <property type="evidence" value="ECO:0007669"/>
    <property type="project" value="TreeGrafter"/>
</dbReference>
<evidence type="ECO:0000256" key="5">
    <source>
        <dbReference type="ARBA" id="ARBA00022490"/>
    </source>
</evidence>
<evidence type="ECO:0000256" key="1">
    <source>
        <dbReference type="ARBA" id="ARBA00004496"/>
    </source>
</evidence>
<organism evidence="12 13">
    <name type="scientific">Kwoniella dendrophila CBS 6074</name>
    <dbReference type="NCBI Taxonomy" id="1295534"/>
    <lineage>
        <taxon>Eukaryota</taxon>
        <taxon>Fungi</taxon>
        <taxon>Dikarya</taxon>
        <taxon>Basidiomycota</taxon>
        <taxon>Agaricomycotina</taxon>
        <taxon>Tremellomycetes</taxon>
        <taxon>Tremellales</taxon>
        <taxon>Cryptococcaceae</taxon>
        <taxon>Kwoniella</taxon>
    </lineage>
</organism>
<dbReference type="EMBL" id="CP144098">
    <property type="protein sequence ID" value="WWC85866.1"/>
    <property type="molecule type" value="Genomic_DNA"/>
</dbReference>
<dbReference type="RefSeq" id="XP_066072629.1">
    <property type="nucleotide sequence ID" value="XM_066216532.1"/>
</dbReference>
<feature type="compositionally biased region" description="Low complexity" evidence="11">
    <location>
        <begin position="309"/>
        <end position="326"/>
    </location>
</feature>
<accession>A0AAX4JLM1</accession>
<reference evidence="12 13" key="1">
    <citation type="submission" date="2024-01" db="EMBL/GenBank/DDBJ databases">
        <title>Comparative genomics of Cryptococcus and Kwoniella reveals pathogenesis evolution and contrasting modes of karyotype evolution via chromosome fusion or intercentromeric recombination.</title>
        <authorList>
            <person name="Coelho M.A."/>
            <person name="David-Palma M."/>
            <person name="Shea T."/>
            <person name="Bowers K."/>
            <person name="McGinley-Smith S."/>
            <person name="Mohammad A.W."/>
            <person name="Gnirke A."/>
            <person name="Yurkov A.M."/>
            <person name="Nowrousian M."/>
            <person name="Sun S."/>
            <person name="Cuomo C.A."/>
            <person name="Heitman J."/>
        </authorList>
    </citation>
    <scope>NUCLEOTIDE SEQUENCE [LARGE SCALE GENOMIC DNA]</scope>
    <source>
        <strain evidence="12 13">CBS 6074</strain>
    </source>
</reference>
<dbReference type="GO" id="GO:0019776">
    <property type="term" value="F:Atg8-family ligase activity"/>
    <property type="evidence" value="ECO:0007669"/>
    <property type="project" value="TreeGrafter"/>
</dbReference>
<name>A0AAX4JLM1_9TREE</name>
<dbReference type="PANTHER" id="PTHR12866">
    <property type="entry name" value="UBIQUITIN-LIKE-CONJUGATING ENZYME ATG3"/>
    <property type="match status" value="1"/>
</dbReference>
<evidence type="ECO:0000256" key="7">
    <source>
        <dbReference type="ARBA" id="ARBA00022927"/>
    </source>
</evidence>
<dbReference type="GO" id="GO:0000407">
    <property type="term" value="C:phagophore assembly site"/>
    <property type="evidence" value="ECO:0007669"/>
    <property type="project" value="TreeGrafter"/>
</dbReference>
<keyword evidence="8" id="KW-0072">Autophagy</keyword>
<feature type="compositionally biased region" description="Low complexity" evidence="11">
    <location>
        <begin position="140"/>
        <end position="156"/>
    </location>
</feature>
<dbReference type="GeneID" id="91091405"/>
<comment type="similarity">
    <text evidence="2">Belongs to the ATG3 family.</text>
</comment>
<keyword evidence="6" id="KW-0833">Ubl conjugation pathway</keyword>
<keyword evidence="7" id="KW-0653">Protein transport</keyword>
<dbReference type="GO" id="GO:0005829">
    <property type="term" value="C:cytosol"/>
    <property type="evidence" value="ECO:0007669"/>
    <property type="project" value="TreeGrafter"/>
</dbReference>
<feature type="region of interest" description="Disordered" evidence="11">
    <location>
        <begin position="123"/>
        <end position="157"/>
    </location>
</feature>
<keyword evidence="4" id="KW-0813">Transport</keyword>
<feature type="region of interest" description="Disordered" evidence="11">
    <location>
        <begin position="303"/>
        <end position="364"/>
    </location>
</feature>
<evidence type="ECO:0000256" key="4">
    <source>
        <dbReference type="ARBA" id="ARBA00022448"/>
    </source>
</evidence>
<evidence type="ECO:0000313" key="13">
    <source>
        <dbReference type="Proteomes" id="UP001355207"/>
    </source>
</evidence>
<gene>
    <name evidence="12" type="ORF">L201_000733</name>
</gene>
<evidence type="ECO:0000256" key="11">
    <source>
        <dbReference type="SAM" id="MobiDB-lite"/>
    </source>
</evidence>
<dbReference type="GO" id="GO:0061723">
    <property type="term" value="P:glycophagy"/>
    <property type="evidence" value="ECO:0007669"/>
    <property type="project" value="TreeGrafter"/>
</dbReference>
<dbReference type="Pfam" id="PF03987">
    <property type="entry name" value="Autophagy_act_C"/>
    <property type="match status" value="1"/>
</dbReference>
<dbReference type="GO" id="GO:0000045">
    <property type="term" value="P:autophagosome assembly"/>
    <property type="evidence" value="ECO:0007669"/>
    <property type="project" value="TreeGrafter"/>
</dbReference>
<dbReference type="GO" id="GO:0044804">
    <property type="term" value="P:nucleophagy"/>
    <property type="evidence" value="ECO:0007669"/>
    <property type="project" value="TreeGrafter"/>
</dbReference>